<dbReference type="PANTHER" id="PTHR19367">
    <property type="entry name" value="T-CELL RECEPTOR ALPHA CHAIN V REGION"/>
    <property type="match status" value="1"/>
</dbReference>
<feature type="transmembrane region" description="Helical" evidence="4">
    <location>
        <begin position="20"/>
        <end position="43"/>
    </location>
</feature>
<keyword evidence="2" id="KW-0391">Immunity</keyword>
<dbReference type="EMBL" id="AAPE02039960">
    <property type="status" value="NOT_ANNOTATED_CDS"/>
    <property type="molecule type" value="Genomic_DNA"/>
</dbReference>
<dbReference type="InterPro" id="IPR051287">
    <property type="entry name" value="TCR_variable_region"/>
</dbReference>
<organism evidence="5 6">
    <name type="scientific">Myotis lucifugus</name>
    <name type="common">Little brown bat</name>
    <dbReference type="NCBI Taxonomy" id="59463"/>
    <lineage>
        <taxon>Eukaryota</taxon>
        <taxon>Metazoa</taxon>
        <taxon>Chordata</taxon>
        <taxon>Craniata</taxon>
        <taxon>Vertebrata</taxon>
        <taxon>Euteleostomi</taxon>
        <taxon>Mammalia</taxon>
        <taxon>Eutheria</taxon>
        <taxon>Laurasiatheria</taxon>
        <taxon>Chiroptera</taxon>
        <taxon>Yangochiroptera</taxon>
        <taxon>Vespertilionidae</taxon>
        <taxon>Myotis</taxon>
    </lineage>
</organism>
<dbReference type="InterPro" id="IPR036179">
    <property type="entry name" value="Ig-like_dom_sf"/>
</dbReference>
<keyword evidence="1" id="KW-0732">Signal</keyword>
<dbReference type="AlphaFoldDB" id="G1Q7R1"/>
<keyword evidence="4" id="KW-0812">Transmembrane</keyword>
<evidence type="ECO:0008006" key="7">
    <source>
        <dbReference type="Google" id="ProtNLM"/>
    </source>
</evidence>
<dbReference type="InterPro" id="IPR013783">
    <property type="entry name" value="Ig-like_fold"/>
</dbReference>
<evidence type="ECO:0000256" key="1">
    <source>
        <dbReference type="ARBA" id="ARBA00022729"/>
    </source>
</evidence>
<dbReference type="Ensembl" id="ENSMLUT00000029134.1">
    <property type="protein sequence ID" value="ENSMLUP00000019744.1"/>
    <property type="gene ID" value="ENSMLUG00000029296.1"/>
</dbReference>
<reference evidence="5 6" key="1">
    <citation type="journal article" date="2011" name="Nature">
        <title>A high-resolution map of human evolutionary constraint using 29 mammals.</title>
        <authorList>
            <person name="Lindblad-Toh K."/>
            <person name="Garber M."/>
            <person name="Zuk O."/>
            <person name="Lin M.F."/>
            <person name="Parker B.J."/>
            <person name="Washietl S."/>
            <person name="Kheradpour P."/>
            <person name="Ernst J."/>
            <person name="Jordan G."/>
            <person name="Mauceli E."/>
            <person name="Ward L.D."/>
            <person name="Lowe C.B."/>
            <person name="Holloway A.K."/>
            <person name="Clamp M."/>
            <person name="Gnerre S."/>
            <person name="Alfoldi J."/>
            <person name="Beal K."/>
            <person name="Chang J."/>
            <person name="Clawson H."/>
            <person name="Cuff J."/>
            <person name="Di Palma F."/>
            <person name="Fitzgerald S."/>
            <person name="Flicek P."/>
            <person name="Guttman M."/>
            <person name="Hubisz M.J."/>
            <person name="Jaffe D.B."/>
            <person name="Jungreis I."/>
            <person name="Kent W.J."/>
            <person name="Kostka D."/>
            <person name="Lara M."/>
            <person name="Martins A.L."/>
            <person name="Massingham T."/>
            <person name="Moltke I."/>
            <person name="Raney B.J."/>
            <person name="Rasmussen M.D."/>
            <person name="Robinson J."/>
            <person name="Stark A."/>
            <person name="Vilella A.J."/>
            <person name="Wen J."/>
            <person name="Xie X."/>
            <person name="Zody M.C."/>
            <person name="Baldwin J."/>
            <person name="Bloom T."/>
            <person name="Chin C.W."/>
            <person name="Heiman D."/>
            <person name="Nicol R."/>
            <person name="Nusbaum C."/>
            <person name="Young S."/>
            <person name="Wilkinson J."/>
            <person name="Worley K.C."/>
            <person name="Kovar C.L."/>
            <person name="Muzny D.M."/>
            <person name="Gibbs R.A."/>
            <person name="Cree A."/>
            <person name="Dihn H.H."/>
            <person name="Fowler G."/>
            <person name="Jhangiani S."/>
            <person name="Joshi V."/>
            <person name="Lee S."/>
            <person name="Lewis L.R."/>
            <person name="Nazareth L.V."/>
            <person name="Okwuonu G."/>
            <person name="Santibanez J."/>
            <person name="Warren W.C."/>
            <person name="Mardis E.R."/>
            <person name="Weinstock G.M."/>
            <person name="Wilson R.K."/>
            <person name="Delehaunty K."/>
            <person name="Dooling D."/>
            <person name="Fronik C."/>
            <person name="Fulton L."/>
            <person name="Fulton B."/>
            <person name="Graves T."/>
            <person name="Minx P."/>
            <person name="Sodergren E."/>
            <person name="Birney E."/>
            <person name="Margulies E.H."/>
            <person name="Herrero J."/>
            <person name="Green E.D."/>
            <person name="Haussler D."/>
            <person name="Siepel A."/>
            <person name="Goldman N."/>
            <person name="Pollard K.S."/>
            <person name="Pedersen J.S."/>
            <person name="Lander E.S."/>
            <person name="Kellis M."/>
        </authorList>
    </citation>
    <scope>NUCLEOTIDE SEQUENCE [LARGE SCALE GENOMIC DNA]</scope>
</reference>
<keyword evidence="4" id="KW-1133">Transmembrane helix</keyword>
<dbReference type="GeneTree" id="ENSGT00940000153073"/>
<keyword evidence="4" id="KW-0472">Membrane</keyword>
<evidence type="ECO:0000313" key="5">
    <source>
        <dbReference type="Ensembl" id="ENSMLUP00000019744.1"/>
    </source>
</evidence>
<dbReference type="GO" id="GO:0002250">
    <property type="term" value="P:adaptive immune response"/>
    <property type="evidence" value="ECO:0007669"/>
    <property type="project" value="UniProtKB-KW"/>
</dbReference>
<sequence length="140" mass="15602">WLQVPSSSDLFLFVGNLRRSLLLLHCWAMTLVFTLALGLHLFLRGTGTQSVTQPDSHITVSEGAPLELRGKHFSSFSQFLFWYVQYPNQGLQILLKYTSGNSLVSGIQGFEAQFGKNKTSHLRKSSAHLSDSAEHFCALS</sequence>
<keyword evidence="6" id="KW-1185">Reference proteome</keyword>
<protein>
    <recommendedName>
        <fullName evidence="7">Immunoglobulin V-set domain-containing protein</fullName>
    </recommendedName>
</protein>
<dbReference type="SUPFAM" id="SSF48726">
    <property type="entry name" value="Immunoglobulin"/>
    <property type="match status" value="1"/>
</dbReference>
<evidence type="ECO:0000256" key="3">
    <source>
        <dbReference type="ARBA" id="ARBA00023319"/>
    </source>
</evidence>
<accession>G1Q7R1</accession>
<dbReference type="PANTHER" id="PTHR19367:SF24">
    <property type="entry name" value="T CELL RECEPTOR ALPHA VARIABLE 8-4"/>
    <property type="match status" value="1"/>
</dbReference>
<dbReference type="EMBL" id="AAPE02039959">
    <property type="status" value="NOT_ANNOTATED_CDS"/>
    <property type="molecule type" value="Genomic_DNA"/>
</dbReference>
<proteinExistence type="predicted"/>
<dbReference type="Gene3D" id="2.60.40.10">
    <property type="entry name" value="Immunoglobulins"/>
    <property type="match status" value="1"/>
</dbReference>
<keyword evidence="2" id="KW-1064">Adaptive immunity</keyword>
<dbReference type="EMBL" id="AAPE02039958">
    <property type="status" value="NOT_ANNOTATED_CDS"/>
    <property type="molecule type" value="Genomic_DNA"/>
</dbReference>
<reference evidence="5" key="2">
    <citation type="submission" date="2025-08" db="UniProtKB">
        <authorList>
            <consortium name="Ensembl"/>
        </authorList>
    </citation>
    <scope>IDENTIFICATION</scope>
</reference>
<name>G1Q7R1_MYOLU</name>
<keyword evidence="3" id="KW-0393">Immunoglobulin domain</keyword>
<evidence type="ECO:0000256" key="4">
    <source>
        <dbReference type="SAM" id="Phobius"/>
    </source>
</evidence>
<dbReference type="Proteomes" id="UP000001074">
    <property type="component" value="Unassembled WGS sequence"/>
</dbReference>
<evidence type="ECO:0000256" key="2">
    <source>
        <dbReference type="ARBA" id="ARBA00023130"/>
    </source>
</evidence>
<reference evidence="5" key="3">
    <citation type="submission" date="2025-09" db="UniProtKB">
        <authorList>
            <consortium name="Ensembl"/>
        </authorList>
    </citation>
    <scope>IDENTIFICATION</scope>
</reference>
<dbReference type="EMBL" id="AAPE02039962">
    <property type="status" value="NOT_ANNOTATED_CDS"/>
    <property type="molecule type" value="Genomic_DNA"/>
</dbReference>
<dbReference type="EMBL" id="AAPE02039961">
    <property type="status" value="NOT_ANNOTATED_CDS"/>
    <property type="molecule type" value="Genomic_DNA"/>
</dbReference>
<evidence type="ECO:0000313" key="6">
    <source>
        <dbReference type="Proteomes" id="UP000001074"/>
    </source>
</evidence>